<name>A0ACD0P405_9BASI</name>
<sequence>MSISPSSPSPEKGKQVQRGDLLPPKSSTRIDHQDGKTTSTLHRKTKPSSRSNKVIAAVAGAVTTSFLMTPFDVVKTRLQTQSNAEPLFVPSAHLSSTYRVQDPSSSRSAFPSAVPSSSSSTNHSSGVTAKQAPSVSPLNQSYRFTAHPATCCQQTFFSANSQESSITCRYDPRVGAPPTTITTNHNTGRGSGGGLSSSSKNSRVFTKLNGPFSQNYSRASAFSQASLPKGWKRILPNPPRILTKNRNPANQKLMTPNLISFSANASSSSTCTAACAFPDKMIAEKELQAAAGRNGRLTGLWDGMIKVGRTEGVRGLWRGLSPTLMMTVPSQVTYMTCYDYFRSSMLRQNPADQDMFPTPPLSASDRISPRNPSLSAVTAHSLYVSLLAGGMARGISATLVTPLELVRTQLQATSFSSSSTRGNSNNLTTILKSLRLQMRRQGPLVLWRGLSPTLWRDVPFSAIYFAGYETCKRILTGGGLGEEVVKSNGGGGKGEEFTISFLSGALSGTIASLVTHPFDLVKTRLQASRTLEIASPPTSSSPNTPLSGSLRKTNSTNNPGVFRVMTEIYRNEGGFQALFRGLSPRVAKVSPACGIMIGVYELSQSIL</sequence>
<keyword evidence="2" id="KW-1185">Reference proteome</keyword>
<proteinExistence type="predicted"/>
<protein>
    <submittedName>
        <fullName evidence="1">Mitochondrial carrier</fullName>
    </submittedName>
</protein>
<reference evidence="1 2" key="1">
    <citation type="journal article" date="2018" name="Mol. Biol. Evol.">
        <title>Broad Genomic Sampling Reveals a Smut Pathogenic Ancestry of the Fungal Clade Ustilaginomycotina.</title>
        <authorList>
            <person name="Kijpornyongpan T."/>
            <person name="Mondo S.J."/>
            <person name="Barry K."/>
            <person name="Sandor L."/>
            <person name="Lee J."/>
            <person name="Lipzen A."/>
            <person name="Pangilinan J."/>
            <person name="LaButti K."/>
            <person name="Hainaut M."/>
            <person name="Henrissat B."/>
            <person name="Grigoriev I.V."/>
            <person name="Spatafora J.W."/>
            <person name="Aime M.C."/>
        </authorList>
    </citation>
    <scope>NUCLEOTIDE SEQUENCE [LARGE SCALE GENOMIC DNA]</scope>
    <source>
        <strain evidence="1 2">SA 807</strain>
    </source>
</reference>
<dbReference type="EMBL" id="KZ819759">
    <property type="protein sequence ID" value="PWN52755.1"/>
    <property type="molecule type" value="Genomic_DNA"/>
</dbReference>
<evidence type="ECO:0000313" key="1">
    <source>
        <dbReference type="EMBL" id="PWN52755.1"/>
    </source>
</evidence>
<organism evidence="1 2">
    <name type="scientific">Violaceomyces palustris</name>
    <dbReference type="NCBI Taxonomy" id="1673888"/>
    <lineage>
        <taxon>Eukaryota</taxon>
        <taxon>Fungi</taxon>
        <taxon>Dikarya</taxon>
        <taxon>Basidiomycota</taxon>
        <taxon>Ustilaginomycotina</taxon>
        <taxon>Ustilaginomycetes</taxon>
        <taxon>Violaceomycetales</taxon>
        <taxon>Violaceomycetaceae</taxon>
        <taxon>Violaceomyces</taxon>
    </lineage>
</organism>
<accession>A0ACD0P405</accession>
<dbReference type="Proteomes" id="UP000245626">
    <property type="component" value="Unassembled WGS sequence"/>
</dbReference>
<evidence type="ECO:0000313" key="2">
    <source>
        <dbReference type="Proteomes" id="UP000245626"/>
    </source>
</evidence>
<gene>
    <name evidence="1" type="ORF">IE53DRAFT_384768</name>
</gene>